<keyword evidence="10 11" id="KW-0784">Thiamine biosynthesis</keyword>
<evidence type="ECO:0000256" key="1">
    <source>
        <dbReference type="ARBA" id="ARBA00001771"/>
    </source>
</evidence>
<dbReference type="GO" id="GO:0004417">
    <property type="term" value="F:hydroxyethylthiazole kinase activity"/>
    <property type="evidence" value="ECO:0007669"/>
    <property type="project" value="UniProtKB-EC"/>
</dbReference>
<comment type="function">
    <text evidence="11">Catalyzes the phosphorylation of the hydroxyl group of 4-methyl-5-beta-hydroxyethylthiazole (THZ).</text>
</comment>
<accession>A0ABW2R312</accession>
<comment type="cofactor">
    <cofactor evidence="2 11">
        <name>Mg(2+)</name>
        <dbReference type="ChEBI" id="CHEBI:18420"/>
    </cofactor>
</comment>
<dbReference type="InterPro" id="IPR029056">
    <property type="entry name" value="Ribokinase-like"/>
</dbReference>
<feature type="binding site" evidence="11">
    <location>
        <position position="178"/>
    </location>
    <ligand>
        <name>ATP</name>
        <dbReference type="ChEBI" id="CHEBI:30616"/>
    </ligand>
</feature>
<reference evidence="13" key="1">
    <citation type="journal article" date="2019" name="Int. J. Syst. Evol. Microbiol.">
        <title>The Global Catalogue of Microorganisms (GCM) 10K type strain sequencing project: providing services to taxonomists for standard genome sequencing and annotation.</title>
        <authorList>
            <consortium name="The Broad Institute Genomics Platform"/>
            <consortium name="The Broad Institute Genome Sequencing Center for Infectious Disease"/>
            <person name="Wu L."/>
            <person name="Ma J."/>
        </authorList>
    </citation>
    <scope>NUCLEOTIDE SEQUENCE [LARGE SCALE GENOMIC DNA]</scope>
    <source>
        <strain evidence="13">CCUG 62945</strain>
    </source>
</reference>
<evidence type="ECO:0000256" key="6">
    <source>
        <dbReference type="ARBA" id="ARBA00022741"/>
    </source>
</evidence>
<comment type="similarity">
    <text evidence="11">Belongs to the Thz kinase family.</text>
</comment>
<dbReference type="Gene3D" id="3.40.1190.20">
    <property type="match status" value="1"/>
</dbReference>
<comment type="caution">
    <text evidence="12">The sequence shown here is derived from an EMBL/GenBank/DDBJ whole genome shotgun (WGS) entry which is preliminary data.</text>
</comment>
<evidence type="ECO:0000256" key="8">
    <source>
        <dbReference type="ARBA" id="ARBA00022840"/>
    </source>
</evidence>
<keyword evidence="13" id="KW-1185">Reference proteome</keyword>
<evidence type="ECO:0000313" key="12">
    <source>
        <dbReference type="EMBL" id="MFC7422211.1"/>
    </source>
</evidence>
<dbReference type="EC" id="2.7.1.50" evidence="11"/>
<dbReference type="PRINTS" id="PR01099">
    <property type="entry name" value="HYETHTZKNASE"/>
</dbReference>
<protein>
    <recommendedName>
        <fullName evidence="11">Hydroxyethylthiazole kinase</fullName>
        <ecNumber evidence="11">2.7.1.50</ecNumber>
    </recommendedName>
    <alternativeName>
        <fullName evidence="11">4-methyl-5-beta-hydroxyethylthiazole kinase</fullName>
        <shortName evidence="11">TH kinase</shortName>
        <shortName evidence="11">Thz kinase</shortName>
    </alternativeName>
</protein>
<evidence type="ECO:0000256" key="2">
    <source>
        <dbReference type="ARBA" id="ARBA00001946"/>
    </source>
</evidence>
<dbReference type="SUPFAM" id="SSF53613">
    <property type="entry name" value="Ribokinase-like"/>
    <property type="match status" value="1"/>
</dbReference>
<evidence type="ECO:0000256" key="11">
    <source>
        <dbReference type="HAMAP-Rule" id="MF_00228"/>
    </source>
</evidence>
<dbReference type="RefSeq" id="WP_380190151.1">
    <property type="nucleotide sequence ID" value="NZ_JBHTBQ010000046.1"/>
</dbReference>
<feature type="binding site" evidence="11">
    <location>
        <position position="132"/>
    </location>
    <ligand>
        <name>ATP</name>
        <dbReference type="ChEBI" id="CHEBI:30616"/>
    </ligand>
</feature>
<keyword evidence="5 11" id="KW-0479">Metal-binding</keyword>
<evidence type="ECO:0000256" key="4">
    <source>
        <dbReference type="ARBA" id="ARBA00022679"/>
    </source>
</evidence>
<evidence type="ECO:0000256" key="3">
    <source>
        <dbReference type="ARBA" id="ARBA00004868"/>
    </source>
</evidence>
<proteinExistence type="inferred from homology"/>
<keyword evidence="7 11" id="KW-0418">Kinase</keyword>
<evidence type="ECO:0000313" key="13">
    <source>
        <dbReference type="Proteomes" id="UP001596473"/>
    </source>
</evidence>
<comment type="catalytic activity">
    <reaction evidence="1 11">
        <text>5-(2-hydroxyethyl)-4-methylthiazole + ATP = 4-methyl-5-(2-phosphooxyethyl)-thiazole + ADP + H(+)</text>
        <dbReference type="Rhea" id="RHEA:24212"/>
        <dbReference type="ChEBI" id="CHEBI:15378"/>
        <dbReference type="ChEBI" id="CHEBI:17957"/>
        <dbReference type="ChEBI" id="CHEBI:30616"/>
        <dbReference type="ChEBI" id="CHEBI:58296"/>
        <dbReference type="ChEBI" id="CHEBI:456216"/>
        <dbReference type="EC" id="2.7.1.50"/>
    </reaction>
</comment>
<gene>
    <name evidence="11 12" type="primary">thiM</name>
    <name evidence="12" type="ORF">ACFQNF_20335</name>
</gene>
<organism evidence="12 13">
    <name type="scientific">Iodobacter arcticus</name>
    <dbReference type="NCBI Taxonomy" id="590593"/>
    <lineage>
        <taxon>Bacteria</taxon>
        <taxon>Pseudomonadati</taxon>
        <taxon>Pseudomonadota</taxon>
        <taxon>Betaproteobacteria</taxon>
        <taxon>Neisseriales</taxon>
        <taxon>Chitinibacteraceae</taxon>
        <taxon>Iodobacter</taxon>
    </lineage>
</organism>
<keyword evidence="8 11" id="KW-0067">ATP-binding</keyword>
<feature type="binding site" evidence="11">
    <location>
        <position position="57"/>
    </location>
    <ligand>
        <name>substrate</name>
    </ligand>
</feature>
<keyword evidence="6 11" id="KW-0547">Nucleotide-binding</keyword>
<feature type="binding site" evidence="11">
    <location>
        <position position="205"/>
    </location>
    <ligand>
        <name>substrate</name>
    </ligand>
</feature>
<dbReference type="HAMAP" id="MF_00228">
    <property type="entry name" value="Thz_kinase"/>
    <property type="match status" value="1"/>
</dbReference>
<dbReference type="NCBIfam" id="TIGR00694">
    <property type="entry name" value="thiM"/>
    <property type="match status" value="1"/>
</dbReference>
<dbReference type="EMBL" id="JBHTBQ010000046">
    <property type="protein sequence ID" value="MFC7422211.1"/>
    <property type="molecule type" value="Genomic_DNA"/>
</dbReference>
<evidence type="ECO:0000256" key="9">
    <source>
        <dbReference type="ARBA" id="ARBA00022842"/>
    </source>
</evidence>
<comment type="pathway">
    <text evidence="3 11">Cofactor biosynthesis; thiamine diphosphate biosynthesis; 4-methyl-5-(2-phosphoethyl)-thiazole from 5-(2-hydroxyethyl)-4-methylthiazole: step 1/1.</text>
</comment>
<name>A0ABW2R312_9NEIS</name>
<dbReference type="PIRSF" id="PIRSF000513">
    <property type="entry name" value="Thz_kinase"/>
    <property type="match status" value="1"/>
</dbReference>
<dbReference type="Pfam" id="PF02110">
    <property type="entry name" value="HK"/>
    <property type="match status" value="1"/>
</dbReference>
<evidence type="ECO:0000256" key="7">
    <source>
        <dbReference type="ARBA" id="ARBA00022777"/>
    </source>
</evidence>
<keyword evidence="9 11" id="KW-0460">Magnesium</keyword>
<dbReference type="InterPro" id="IPR000417">
    <property type="entry name" value="Hyethyz_kinase"/>
</dbReference>
<evidence type="ECO:0000256" key="5">
    <source>
        <dbReference type="ARBA" id="ARBA00022723"/>
    </source>
</evidence>
<evidence type="ECO:0000256" key="10">
    <source>
        <dbReference type="ARBA" id="ARBA00022977"/>
    </source>
</evidence>
<sequence length="273" mass="27968">MSDLHTIPLIPQFPLYRVGEEFARVRAAAPLVHCLSNEVVQSITANVLLALGASPAMIVAEEEVAEFAAMADALLINVGTLYPARLLAMQKAVTAANAAHTPWVLDPVAAGVLAYRTDALHDLLLQKPAVIRGNASEIMALAGESASGKGVDSTASSVLAIAAAQRLALQTGAIVAVTGEADYVSDGVSTWAIPWGHVLMTRVVGTGCALSAVVAAFVAGAPDKLVAVAAACAVMAIAGERAESACDGPGTFLPAFLDALYIMQPAMLKAVDE</sequence>
<dbReference type="CDD" id="cd01170">
    <property type="entry name" value="THZ_kinase"/>
    <property type="match status" value="1"/>
</dbReference>
<dbReference type="Proteomes" id="UP001596473">
    <property type="component" value="Unassembled WGS sequence"/>
</dbReference>
<keyword evidence="4 11" id="KW-0808">Transferase</keyword>
<dbReference type="NCBIfam" id="NF006830">
    <property type="entry name" value="PRK09355.1"/>
    <property type="match status" value="1"/>
</dbReference>